<dbReference type="Pfam" id="PF13202">
    <property type="entry name" value="EF-hand_5"/>
    <property type="match status" value="1"/>
</dbReference>
<gene>
    <name evidence="2" type="ORF">GCM10022224_044150</name>
</gene>
<dbReference type="EMBL" id="BAAAZP010000084">
    <property type="protein sequence ID" value="GAA3675019.1"/>
    <property type="molecule type" value="Genomic_DNA"/>
</dbReference>
<dbReference type="SMART" id="SM00054">
    <property type="entry name" value="EFh"/>
    <property type="match status" value="3"/>
</dbReference>
<feature type="domain" description="EF-hand" evidence="1">
    <location>
        <begin position="127"/>
        <end position="162"/>
    </location>
</feature>
<organism evidence="2 3">
    <name type="scientific">Nonomuraea antimicrobica</name>
    <dbReference type="NCBI Taxonomy" id="561173"/>
    <lineage>
        <taxon>Bacteria</taxon>
        <taxon>Bacillati</taxon>
        <taxon>Actinomycetota</taxon>
        <taxon>Actinomycetes</taxon>
        <taxon>Streptosporangiales</taxon>
        <taxon>Streptosporangiaceae</taxon>
        <taxon>Nonomuraea</taxon>
    </lineage>
</organism>
<dbReference type="InterPro" id="IPR011992">
    <property type="entry name" value="EF-hand-dom_pair"/>
</dbReference>
<evidence type="ECO:0000313" key="2">
    <source>
        <dbReference type="EMBL" id="GAA3675019.1"/>
    </source>
</evidence>
<evidence type="ECO:0000313" key="3">
    <source>
        <dbReference type="Proteomes" id="UP001500902"/>
    </source>
</evidence>
<evidence type="ECO:0000259" key="1">
    <source>
        <dbReference type="PROSITE" id="PS50222"/>
    </source>
</evidence>
<comment type="caution">
    <text evidence="2">The sequence shown here is derived from an EMBL/GenBank/DDBJ whole genome shotgun (WGS) entry which is preliminary data.</text>
</comment>
<dbReference type="RefSeq" id="WP_344880990.1">
    <property type="nucleotide sequence ID" value="NZ_BAAAZP010000084.1"/>
</dbReference>
<dbReference type="InterPro" id="IPR018247">
    <property type="entry name" value="EF_Hand_1_Ca_BS"/>
</dbReference>
<accession>A0ABP7C295</accession>
<reference evidence="3" key="1">
    <citation type="journal article" date="2019" name="Int. J. Syst. Evol. Microbiol.">
        <title>The Global Catalogue of Microorganisms (GCM) 10K type strain sequencing project: providing services to taxonomists for standard genome sequencing and annotation.</title>
        <authorList>
            <consortium name="The Broad Institute Genomics Platform"/>
            <consortium name="The Broad Institute Genome Sequencing Center for Infectious Disease"/>
            <person name="Wu L."/>
            <person name="Ma J."/>
        </authorList>
    </citation>
    <scope>NUCLEOTIDE SEQUENCE [LARGE SCALE GENOMIC DNA]</scope>
    <source>
        <strain evidence="3">JCM 16904</strain>
    </source>
</reference>
<dbReference type="PROSITE" id="PS00018">
    <property type="entry name" value="EF_HAND_1"/>
    <property type="match status" value="2"/>
</dbReference>
<dbReference type="InterPro" id="IPR002048">
    <property type="entry name" value="EF_hand_dom"/>
</dbReference>
<name>A0ABP7C295_9ACTN</name>
<dbReference type="Gene3D" id="1.10.238.10">
    <property type="entry name" value="EF-hand"/>
    <property type="match status" value="1"/>
</dbReference>
<keyword evidence="3" id="KW-1185">Reference proteome</keyword>
<sequence length="167" mass="17917">MSVSSPARLRMRFDLLDVNASGALTSADLALFASRVRSVLGVPADAPKGRALTEACLRFWAGLAEAADQDHDGEISFAEYSSFSHDAAWFAEYGEAYAVAVPAVCDLDDDGRIERDDFLGLHSAAGFPLTYSTKLFSDLDTGGTGRVSTEDFARFLRAFYTGAGDLL</sequence>
<dbReference type="PROSITE" id="PS50222">
    <property type="entry name" value="EF_HAND_2"/>
    <property type="match status" value="1"/>
</dbReference>
<protein>
    <recommendedName>
        <fullName evidence="1">EF-hand domain-containing protein</fullName>
    </recommendedName>
</protein>
<dbReference type="Proteomes" id="UP001500902">
    <property type="component" value="Unassembled WGS sequence"/>
</dbReference>
<dbReference type="SUPFAM" id="SSF47473">
    <property type="entry name" value="EF-hand"/>
    <property type="match status" value="1"/>
</dbReference>
<proteinExistence type="predicted"/>